<dbReference type="PROSITE" id="PS51257">
    <property type="entry name" value="PROKAR_LIPOPROTEIN"/>
    <property type="match status" value="1"/>
</dbReference>
<accession>A0ABZ2KNE0</accession>
<dbReference type="Proteomes" id="UP001379533">
    <property type="component" value="Chromosome"/>
</dbReference>
<dbReference type="EMBL" id="CP089982">
    <property type="protein sequence ID" value="WXB00187.1"/>
    <property type="molecule type" value="Genomic_DNA"/>
</dbReference>
<proteinExistence type="predicted"/>
<dbReference type="RefSeq" id="WP_394850829.1">
    <property type="nucleotide sequence ID" value="NZ_CP089982.1"/>
</dbReference>
<name>A0ABZ2KNE0_9BACT</name>
<reference evidence="1 2" key="1">
    <citation type="submission" date="2021-12" db="EMBL/GenBank/DDBJ databases">
        <title>Discovery of the Pendulisporaceae a myxobacterial family with distinct sporulation behavior and unique specialized metabolism.</title>
        <authorList>
            <person name="Garcia R."/>
            <person name="Popoff A."/>
            <person name="Bader C.D."/>
            <person name="Loehr J."/>
            <person name="Walesch S."/>
            <person name="Walt C."/>
            <person name="Boldt J."/>
            <person name="Bunk B."/>
            <person name="Haeckl F.J.F.P.J."/>
            <person name="Gunesch A.P."/>
            <person name="Birkelbach J."/>
            <person name="Nuebel U."/>
            <person name="Pietschmann T."/>
            <person name="Bach T."/>
            <person name="Mueller R."/>
        </authorList>
    </citation>
    <scope>NUCLEOTIDE SEQUENCE [LARGE SCALE GENOMIC DNA]</scope>
    <source>
        <strain evidence="1 2">MSr12523</strain>
    </source>
</reference>
<evidence type="ECO:0000313" key="2">
    <source>
        <dbReference type="Proteomes" id="UP001379533"/>
    </source>
</evidence>
<protein>
    <submittedName>
        <fullName evidence="1">Uncharacterized protein</fullName>
    </submittedName>
</protein>
<sequence length="208" mass="22244">MLSRTISARPSIGLRHLLVPLMLVAGGCGKSEPPKPGQVEFEAANGKIDTFSSEVGFGADAEAVALAKKFSTTLKKLETETFTGGKDETRDTFTKGNWLTYAHVRPTDIVFLVQAPNLDTYQKGEDRKALIEIAFEAAQTVTEPLRATRDRKLIVAIRGKVFYGGFATGPGKGQPKITQDTSLDVAWMYPAFAPPAASGAPSSAPATK</sequence>
<evidence type="ECO:0000313" key="1">
    <source>
        <dbReference type="EMBL" id="WXB00187.1"/>
    </source>
</evidence>
<organism evidence="1 2">
    <name type="scientific">Pendulispora brunnea</name>
    <dbReference type="NCBI Taxonomy" id="2905690"/>
    <lineage>
        <taxon>Bacteria</taxon>
        <taxon>Pseudomonadati</taxon>
        <taxon>Myxococcota</taxon>
        <taxon>Myxococcia</taxon>
        <taxon>Myxococcales</taxon>
        <taxon>Sorangiineae</taxon>
        <taxon>Pendulisporaceae</taxon>
        <taxon>Pendulispora</taxon>
    </lineage>
</organism>
<gene>
    <name evidence="1" type="ORF">LZC95_25650</name>
</gene>
<keyword evidence="2" id="KW-1185">Reference proteome</keyword>